<dbReference type="Pfam" id="PF02179">
    <property type="entry name" value="BAG"/>
    <property type="match status" value="1"/>
</dbReference>
<reference evidence="3" key="1">
    <citation type="journal article" date="2020" name="Stud. Mycol.">
        <title>101 Dothideomycetes genomes: a test case for predicting lifestyles and emergence of pathogens.</title>
        <authorList>
            <person name="Haridas S."/>
            <person name="Albert R."/>
            <person name="Binder M."/>
            <person name="Bloem J."/>
            <person name="Labutti K."/>
            <person name="Salamov A."/>
            <person name="Andreopoulos B."/>
            <person name="Baker S."/>
            <person name="Barry K."/>
            <person name="Bills G."/>
            <person name="Bluhm B."/>
            <person name="Cannon C."/>
            <person name="Castanera R."/>
            <person name="Culley D."/>
            <person name="Daum C."/>
            <person name="Ezra D."/>
            <person name="Gonzalez J."/>
            <person name="Henrissat B."/>
            <person name="Kuo A."/>
            <person name="Liang C."/>
            <person name="Lipzen A."/>
            <person name="Lutzoni F."/>
            <person name="Magnuson J."/>
            <person name="Mondo S."/>
            <person name="Nolan M."/>
            <person name="Ohm R."/>
            <person name="Pangilinan J."/>
            <person name="Park H.-J."/>
            <person name="Ramirez L."/>
            <person name="Alfaro M."/>
            <person name="Sun H."/>
            <person name="Tritt A."/>
            <person name="Yoshinaga Y."/>
            <person name="Zwiers L.-H."/>
            <person name="Turgeon B."/>
            <person name="Goodwin S."/>
            <person name="Spatafora J."/>
            <person name="Crous P."/>
            <person name="Grigoriev I."/>
        </authorList>
    </citation>
    <scope>NUCLEOTIDE SEQUENCE</scope>
    <source>
        <strain evidence="3">CBS 115976</strain>
    </source>
</reference>
<dbReference type="Proteomes" id="UP000799302">
    <property type="component" value="Unassembled WGS sequence"/>
</dbReference>
<sequence>MSWSSRFGAWGSKISPFGRPSPNSGDAQVTDQDFSYITTDDIKRSEQEAKATRPPRDTDALCLKHKRISYPVHFPAYSIDDGELTIGKIREAAARRVELPVSEASRIKLFYKGKNLKEDSRTAKEEGMVSESQPEILLVLGDKITQPESESDEEEEEATAGGKKKRKSRKRKKKSRTSGTATPEASNTSSRSTPLPDATFAAYAAPPPRPTAAPAAPKAASSPIEKIDALASTFHTSFVPNCIKFLSSPPEDASKRDFDHKRLTETILAQILLKLDAVETEGDMDARTRRKELVKEVQGMLNQLDEVMKK</sequence>
<evidence type="ECO:0000313" key="3">
    <source>
        <dbReference type="EMBL" id="KAF2668422.1"/>
    </source>
</evidence>
<keyword evidence="4" id="KW-1185">Reference proteome</keyword>
<feature type="compositionally biased region" description="Polar residues" evidence="1">
    <location>
        <begin position="183"/>
        <end position="193"/>
    </location>
</feature>
<gene>
    <name evidence="3" type="ORF">BT63DRAFT_425745</name>
</gene>
<dbReference type="GO" id="GO:0051087">
    <property type="term" value="F:protein-folding chaperone binding"/>
    <property type="evidence" value="ECO:0007669"/>
    <property type="project" value="InterPro"/>
</dbReference>
<dbReference type="EMBL" id="MU004236">
    <property type="protein sequence ID" value="KAF2668422.1"/>
    <property type="molecule type" value="Genomic_DNA"/>
</dbReference>
<evidence type="ECO:0000259" key="2">
    <source>
        <dbReference type="PROSITE" id="PS51035"/>
    </source>
</evidence>
<dbReference type="AlphaFoldDB" id="A0A6A6U8D5"/>
<dbReference type="Gene3D" id="1.20.58.120">
    <property type="entry name" value="BAG domain"/>
    <property type="match status" value="1"/>
</dbReference>
<organism evidence="3 4">
    <name type="scientific">Microthyrium microscopicum</name>
    <dbReference type="NCBI Taxonomy" id="703497"/>
    <lineage>
        <taxon>Eukaryota</taxon>
        <taxon>Fungi</taxon>
        <taxon>Dikarya</taxon>
        <taxon>Ascomycota</taxon>
        <taxon>Pezizomycotina</taxon>
        <taxon>Dothideomycetes</taxon>
        <taxon>Dothideomycetes incertae sedis</taxon>
        <taxon>Microthyriales</taxon>
        <taxon>Microthyriaceae</taxon>
        <taxon>Microthyrium</taxon>
    </lineage>
</organism>
<name>A0A6A6U8D5_9PEZI</name>
<dbReference type="SUPFAM" id="SSF63491">
    <property type="entry name" value="BAG domain"/>
    <property type="match status" value="1"/>
</dbReference>
<evidence type="ECO:0000313" key="4">
    <source>
        <dbReference type="Proteomes" id="UP000799302"/>
    </source>
</evidence>
<feature type="compositionally biased region" description="Basic residues" evidence="1">
    <location>
        <begin position="162"/>
        <end position="176"/>
    </location>
</feature>
<feature type="region of interest" description="Disordered" evidence="1">
    <location>
        <begin position="146"/>
        <end position="222"/>
    </location>
</feature>
<feature type="compositionally biased region" description="Acidic residues" evidence="1">
    <location>
        <begin position="149"/>
        <end position="158"/>
    </location>
</feature>
<dbReference type="OrthoDB" id="417450at2759"/>
<feature type="region of interest" description="Disordered" evidence="1">
    <location>
        <begin position="1"/>
        <end position="29"/>
    </location>
</feature>
<dbReference type="PROSITE" id="PS51035">
    <property type="entry name" value="BAG"/>
    <property type="match status" value="1"/>
</dbReference>
<dbReference type="SMART" id="SM00264">
    <property type="entry name" value="BAG"/>
    <property type="match status" value="1"/>
</dbReference>
<evidence type="ECO:0000256" key="1">
    <source>
        <dbReference type="SAM" id="MobiDB-lite"/>
    </source>
</evidence>
<feature type="compositionally biased region" description="Low complexity" evidence="1">
    <location>
        <begin position="194"/>
        <end position="204"/>
    </location>
</feature>
<protein>
    <recommendedName>
        <fullName evidence="2">BAG domain-containing protein</fullName>
    </recommendedName>
</protein>
<feature type="compositionally biased region" description="Low complexity" evidence="1">
    <location>
        <begin position="212"/>
        <end position="222"/>
    </location>
</feature>
<accession>A0A6A6U8D5</accession>
<dbReference type="InterPro" id="IPR036533">
    <property type="entry name" value="BAG_dom_sf"/>
</dbReference>
<proteinExistence type="predicted"/>
<feature type="domain" description="BAG" evidence="2">
    <location>
        <begin position="250"/>
        <end position="308"/>
    </location>
</feature>
<dbReference type="InterPro" id="IPR003103">
    <property type="entry name" value="BAG_domain"/>
</dbReference>